<accession>A0A0E9U9M4</accession>
<reference evidence="2" key="2">
    <citation type="journal article" date="2015" name="Fish Shellfish Immunol.">
        <title>Early steps in the European eel (Anguilla anguilla)-Vibrio vulnificus interaction in the gills: Role of the RtxA13 toxin.</title>
        <authorList>
            <person name="Callol A."/>
            <person name="Pajuelo D."/>
            <person name="Ebbesson L."/>
            <person name="Teles M."/>
            <person name="MacKenzie S."/>
            <person name="Amaro C."/>
        </authorList>
    </citation>
    <scope>NUCLEOTIDE SEQUENCE</scope>
</reference>
<evidence type="ECO:0000313" key="2">
    <source>
        <dbReference type="EMBL" id="JAH62536.1"/>
    </source>
</evidence>
<keyword evidence="1" id="KW-0812">Transmembrane</keyword>
<evidence type="ECO:0000256" key="1">
    <source>
        <dbReference type="SAM" id="Phobius"/>
    </source>
</evidence>
<proteinExistence type="predicted"/>
<keyword evidence="1" id="KW-1133">Transmembrane helix</keyword>
<dbReference type="EMBL" id="GBXM01046041">
    <property type="protein sequence ID" value="JAH62536.1"/>
    <property type="molecule type" value="Transcribed_RNA"/>
</dbReference>
<feature type="transmembrane region" description="Helical" evidence="1">
    <location>
        <begin position="13"/>
        <end position="30"/>
    </location>
</feature>
<name>A0A0E9U9M4_ANGAN</name>
<reference evidence="2" key="1">
    <citation type="submission" date="2014-11" db="EMBL/GenBank/DDBJ databases">
        <authorList>
            <person name="Amaro Gonzalez C."/>
        </authorList>
    </citation>
    <scope>NUCLEOTIDE SEQUENCE</scope>
</reference>
<dbReference type="AlphaFoldDB" id="A0A0E9U9M4"/>
<organism evidence="2">
    <name type="scientific">Anguilla anguilla</name>
    <name type="common">European freshwater eel</name>
    <name type="synonym">Muraena anguilla</name>
    <dbReference type="NCBI Taxonomy" id="7936"/>
    <lineage>
        <taxon>Eukaryota</taxon>
        <taxon>Metazoa</taxon>
        <taxon>Chordata</taxon>
        <taxon>Craniata</taxon>
        <taxon>Vertebrata</taxon>
        <taxon>Euteleostomi</taxon>
        <taxon>Actinopterygii</taxon>
        <taxon>Neopterygii</taxon>
        <taxon>Teleostei</taxon>
        <taxon>Anguilliformes</taxon>
        <taxon>Anguillidae</taxon>
        <taxon>Anguilla</taxon>
    </lineage>
</organism>
<keyword evidence="1" id="KW-0472">Membrane</keyword>
<sequence length="50" mass="5758">MIYQSNPPQDHNLYFNSSSLIALLWPFIFLQPENEPKSVGVHSTIISNRL</sequence>
<protein>
    <submittedName>
        <fullName evidence="2">Uncharacterized protein</fullName>
    </submittedName>
</protein>